<reference evidence="3 4" key="1">
    <citation type="submission" date="2018-10" db="EMBL/GenBank/DDBJ databases">
        <title>Isolation, diversity and antifungal activity of actinobacteria from wheat.</title>
        <authorList>
            <person name="Han C."/>
        </authorList>
    </citation>
    <scope>NUCLEOTIDE SEQUENCE [LARGE SCALE GENOMIC DNA]</scope>
    <source>
        <strain evidence="3 4">NEAU-YY642</strain>
    </source>
</reference>
<protein>
    <submittedName>
        <fullName evidence="3">ArsR family transcriptional regulator</fullName>
    </submittedName>
</protein>
<name>A0A3M2LST2_9ACTN</name>
<dbReference type="Pfam" id="PF12840">
    <property type="entry name" value="HTH_20"/>
    <property type="match status" value="1"/>
</dbReference>
<feature type="region of interest" description="Disordered" evidence="1">
    <location>
        <begin position="181"/>
        <end position="223"/>
    </location>
</feature>
<organism evidence="3 4">
    <name type="scientific">Streptomyces triticirhizae</name>
    <dbReference type="NCBI Taxonomy" id="2483353"/>
    <lineage>
        <taxon>Bacteria</taxon>
        <taxon>Bacillati</taxon>
        <taxon>Actinomycetota</taxon>
        <taxon>Actinomycetes</taxon>
        <taxon>Kitasatosporales</taxon>
        <taxon>Streptomycetaceae</taxon>
        <taxon>Streptomyces</taxon>
    </lineage>
</organism>
<dbReference type="InterPro" id="IPR036388">
    <property type="entry name" value="WH-like_DNA-bd_sf"/>
</dbReference>
<dbReference type="InterPro" id="IPR036390">
    <property type="entry name" value="WH_DNA-bd_sf"/>
</dbReference>
<dbReference type="SUPFAM" id="SSF46785">
    <property type="entry name" value="Winged helix' DNA-binding domain"/>
    <property type="match status" value="1"/>
</dbReference>
<keyword evidence="4" id="KW-1185">Reference proteome</keyword>
<dbReference type="CDD" id="cd00090">
    <property type="entry name" value="HTH_ARSR"/>
    <property type="match status" value="1"/>
</dbReference>
<comment type="caution">
    <text evidence="3">The sequence shown here is derived from an EMBL/GenBank/DDBJ whole genome shotgun (WGS) entry which is preliminary data.</text>
</comment>
<dbReference type="InterPro" id="IPR001845">
    <property type="entry name" value="HTH_ArsR_DNA-bd_dom"/>
</dbReference>
<feature type="compositionally biased region" description="Low complexity" evidence="1">
    <location>
        <begin position="192"/>
        <end position="209"/>
    </location>
</feature>
<evidence type="ECO:0000313" key="3">
    <source>
        <dbReference type="EMBL" id="RMI40467.1"/>
    </source>
</evidence>
<evidence type="ECO:0000313" key="4">
    <source>
        <dbReference type="Proteomes" id="UP000278673"/>
    </source>
</evidence>
<dbReference type="SMART" id="SM00418">
    <property type="entry name" value="HTH_ARSR"/>
    <property type="match status" value="1"/>
</dbReference>
<dbReference type="RefSeq" id="WP_122183959.1">
    <property type="nucleotide sequence ID" value="NZ_RFFJ01000057.1"/>
</dbReference>
<evidence type="ECO:0000256" key="1">
    <source>
        <dbReference type="SAM" id="MobiDB-lite"/>
    </source>
</evidence>
<sequence>MPFTPSLEALKALAHPRRLRVLDQLTRHGPATSARLARDLGLNTGATSYHLRALAAHGFVEETDPAEGPEAARARERWWRAVAQDLRLPPRSEQDPETRAVVDQMNRLAYVSDLRLFAQRQGADEESGPWRDAFPYSRGTVRLTPEEPRQLFDDHVALLNRYRRPEDETPAGARTVLTRFLAFPAPERHPGADAPSGADAPPGVDGPSAPDGPPTTTPPADPS</sequence>
<dbReference type="PROSITE" id="PS50987">
    <property type="entry name" value="HTH_ARSR_2"/>
    <property type="match status" value="1"/>
</dbReference>
<gene>
    <name evidence="3" type="ORF">EBN88_12700</name>
</gene>
<feature type="domain" description="HTH arsR-type" evidence="2">
    <location>
        <begin position="1"/>
        <end position="93"/>
    </location>
</feature>
<dbReference type="Proteomes" id="UP000278673">
    <property type="component" value="Unassembled WGS sequence"/>
</dbReference>
<dbReference type="InterPro" id="IPR011991">
    <property type="entry name" value="ArsR-like_HTH"/>
</dbReference>
<proteinExistence type="predicted"/>
<accession>A0A3M2LST2</accession>
<dbReference type="Gene3D" id="1.10.10.10">
    <property type="entry name" value="Winged helix-like DNA-binding domain superfamily/Winged helix DNA-binding domain"/>
    <property type="match status" value="1"/>
</dbReference>
<dbReference type="GO" id="GO:0003700">
    <property type="term" value="F:DNA-binding transcription factor activity"/>
    <property type="evidence" value="ECO:0007669"/>
    <property type="project" value="InterPro"/>
</dbReference>
<feature type="compositionally biased region" description="Pro residues" evidence="1">
    <location>
        <begin position="210"/>
        <end position="223"/>
    </location>
</feature>
<evidence type="ECO:0000259" key="2">
    <source>
        <dbReference type="PROSITE" id="PS50987"/>
    </source>
</evidence>
<dbReference type="EMBL" id="RFFJ01000057">
    <property type="protein sequence ID" value="RMI40467.1"/>
    <property type="molecule type" value="Genomic_DNA"/>
</dbReference>
<dbReference type="AlphaFoldDB" id="A0A3M2LST2"/>